<protein>
    <submittedName>
        <fullName evidence="3">Catalytic, putative</fullName>
    </submittedName>
</protein>
<dbReference type="GO" id="GO:0016787">
    <property type="term" value="F:hydrolase activity"/>
    <property type="evidence" value="ECO:0007669"/>
    <property type="project" value="InterPro"/>
</dbReference>
<comment type="similarity">
    <text evidence="1">Belongs to the 'GDXG' lipolytic enzyme family.</text>
</comment>
<sequence length="335" mass="36753">MMNPSANEIAYQLGSFFRAYKDGRVERFFGTDRIPASINSPHGISFKDVQIVQETGVSARVFIPTNTNSGQRLPLLVYFHGGGFLIGSPFCSAYHNCVTSIVTKANIIAISVDYRLAPEHPIPIAYEDSWAALKWIASHCDGGGPESWLNDHADFGRVFLGGDSAGANIAHNMGIQAGVEGLNGVKVLGICLVHPYFGRKESGVDECWTFVSPKTSGFNDLRINPSLDSRLARLGCSKVLIFVAEKDKLKERGVFYYETLRESEWDGEVEIVETEGEEHVFHLFNPSCENAFALLKKFASFINQSMMLSQTKAHSACNITSTASPAKADMAAKVR</sequence>
<name>B9RY22_RICCO</name>
<evidence type="ECO:0000313" key="3">
    <source>
        <dbReference type="EMBL" id="EEF43714.1"/>
    </source>
</evidence>
<dbReference type="Pfam" id="PF07859">
    <property type="entry name" value="Abhydrolase_3"/>
    <property type="match status" value="1"/>
</dbReference>
<dbReference type="STRING" id="3988.B9RY22"/>
<dbReference type="PANTHER" id="PTHR23024:SF257">
    <property type="entry name" value="ALPHA_BETA HYDROLASE FOLD-3 DOMAIN-CONTAINING PROTEIN"/>
    <property type="match status" value="1"/>
</dbReference>
<dbReference type="InterPro" id="IPR029058">
    <property type="entry name" value="AB_hydrolase_fold"/>
</dbReference>
<dbReference type="EMBL" id="EQ973830">
    <property type="protein sequence ID" value="EEF43714.1"/>
    <property type="molecule type" value="Genomic_DNA"/>
</dbReference>
<dbReference type="InterPro" id="IPR013094">
    <property type="entry name" value="AB_hydrolase_3"/>
</dbReference>
<accession>B9RY22</accession>
<organism evidence="3 4">
    <name type="scientific">Ricinus communis</name>
    <name type="common">Castor bean</name>
    <dbReference type="NCBI Taxonomy" id="3988"/>
    <lineage>
        <taxon>Eukaryota</taxon>
        <taxon>Viridiplantae</taxon>
        <taxon>Streptophyta</taxon>
        <taxon>Embryophyta</taxon>
        <taxon>Tracheophyta</taxon>
        <taxon>Spermatophyta</taxon>
        <taxon>Magnoliopsida</taxon>
        <taxon>eudicotyledons</taxon>
        <taxon>Gunneridae</taxon>
        <taxon>Pentapetalae</taxon>
        <taxon>rosids</taxon>
        <taxon>fabids</taxon>
        <taxon>Malpighiales</taxon>
        <taxon>Euphorbiaceae</taxon>
        <taxon>Acalyphoideae</taxon>
        <taxon>Acalypheae</taxon>
        <taxon>Ricinus</taxon>
    </lineage>
</organism>
<gene>
    <name evidence="3" type="ORF">RCOM_0814000</name>
</gene>
<dbReference type="InterPro" id="IPR050466">
    <property type="entry name" value="Carboxylest/Gibb_receptor"/>
</dbReference>
<dbReference type="eggNOG" id="KOG1515">
    <property type="taxonomic scope" value="Eukaryota"/>
</dbReference>
<dbReference type="SUPFAM" id="SSF53474">
    <property type="entry name" value="alpha/beta-Hydrolases"/>
    <property type="match status" value="1"/>
</dbReference>
<reference evidence="4" key="1">
    <citation type="journal article" date="2010" name="Nat. Biotechnol.">
        <title>Draft genome sequence of the oilseed species Ricinus communis.</title>
        <authorList>
            <person name="Chan A.P."/>
            <person name="Crabtree J."/>
            <person name="Zhao Q."/>
            <person name="Lorenzi H."/>
            <person name="Orvis J."/>
            <person name="Puiu D."/>
            <person name="Melake-Berhan A."/>
            <person name="Jones K.M."/>
            <person name="Redman J."/>
            <person name="Chen G."/>
            <person name="Cahoon E.B."/>
            <person name="Gedil M."/>
            <person name="Stanke M."/>
            <person name="Haas B.J."/>
            <person name="Wortman J.R."/>
            <person name="Fraser-Liggett C.M."/>
            <person name="Ravel J."/>
            <person name="Rabinowicz P.D."/>
        </authorList>
    </citation>
    <scope>NUCLEOTIDE SEQUENCE [LARGE SCALE GENOMIC DNA]</scope>
    <source>
        <strain evidence="4">cv. Hale</strain>
    </source>
</reference>
<keyword evidence="4" id="KW-1185">Reference proteome</keyword>
<dbReference type="AlphaFoldDB" id="B9RY22"/>
<proteinExistence type="inferred from homology"/>
<dbReference type="Gene3D" id="3.40.50.1820">
    <property type="entry name" value="alpha/beta hydrolase"/>
    <property type="match status" value="1"/>
</dbReference>
<evidence type="ECO:0000259" key="2">
    <source>
        <dbReference type="Pfam" id="PF07859"/>
    </source>
</evidence>
<dbReference type="PANTHER" id="PTHR23024">
    <property type="entry name" value="ARYLACETAMIDE DEACETYLASE"/>
    <property type="match status" value="1"/>
</dbReference>
<evidence type="ECO:0000313" key="4">
    <source>
        <dbReference type="Proteomes" id="UP000008311"/>
    </source>
</evidence>
<evidence type="ECO:0000256" key="1">
    <source>
        <dbReference type="ARBA" id="ARBA00010515"/>
    </source>
</evidence>
<dbReference type="InParanoid" id="B9RY22"/>
<dbReference type="Proteomes" id="UP000008311">
    <property type="component" value="Unassembled WGS sequence"/>
</dbReference>
<feature type="domain" description="Alpha/beta hydrolase fold-3" evidence="2">
    <location>
        <begin position="76"/>
        <end position="282"/>
    </location>
</feature>